<keyword evidence="2" id="KW-0378">Hydrolase</keyword>
<dbReference type="Gene3D" id="3.40.50.1010">
    <property type="entry name" value="5'-nuclease"/>
    <property type="match status" value="1"/>
</dbReference>
<dbReference type="InterPro" id="IPR002716">
    <property type="entry name" value="PIN_dom"/>
</dbReference>
<accession>A0A7W8DRU4</accession>
<dbReference type="Proteomes" id="UP000534294">
    <property type="component" value="Unassembled WGS sequence"/>
</dbReference>
<dbReference type="EMBL" id="JACHIF010000012">
    <property type="protein sequence ID" value="MBB5040264.1"/>
    <property type="molecule type" value="Genomic_DNA"/>
</dbReference>
<dbReference type="RefSeq" id="WP_184212807.1">
    <property type="nucleotide sequence ID" value="NZ_JACHIF010000012.1"/>
</dbReference>
<dbReference type="Pfam" id="PF01850">
    <property type="entry name" value="PIN"/>
    <property type="match status" value="1"/>
</dbReference>
<comment type="caution">
    <text evidence="2">The sequence shown here is derived from an EMBL/GenBank/DDBJ whole genome shotgun (WGS) entry which is preliminary data.</text>
</comment>
<feature type="domain" description="PIN" evidence="1">
    <location>
        <begin position="3"/>
        <end position="131"/>
    </location>
</feature>
<dbReference type="AlphaFoldDB" id="A0A7W8DRU4"/>
<dbReference type="GO" id="GO:0016787">
    <property type="term" value="F:hydrolase activity"/>
    <property type="evidence" value="ECO:0007669"/>
    <property type="project" value="UniProtKB-KW"/>
</dbReference>
<sequence length="140" mass="15922">MLVLDTNHITALGYSGDLGDRLRNRLFAANQETATTIVNVEEQLRGWMAVINRLQDPHEQIAAYSELNNRIDLFASWIVLPWDAESAEVYLRMKAQRIRIGTMDLKIASIAIVHDAVLLTRNTGDFAQVPGLRFENWLDE</sequence>
<keyword evidence="3" id="KW-1185">Reference proteome</keyword>
<gene>
    <name evidence="2" type="ORF">HNQ64_004545</name>
</gene>
<reference evidence="2 3" key="1">
    <citation type="submission" date="2020-08" db="EMBL/GenBank/DDBJ databases">
        <title>Genomic Encyclopedia of Type Strains, Phase IV (KMG-IV): sequencing the most valuable type-strain genomes for metagenomic binning, comparative biology and taxonomic classification.</title>
        <authorList>
            <person name="Goeker M."/>
        </authorList>
    </citation>
    <scope>NUCLEOTIDE SEQUENCE [LARGE SCALE GENOMIC DNA]</scope>
    <source>
        <strain evidence="2 3">DSM 12251</strain>
    </source>
</reference>
<protein>
    <submittedName>
        <fullName evidence="2">tRNA(fMet)-specific endonuclease VapC</fullName>
        <ecNumber evidence="2">3.1.-.-</ecNumber>
    </submittedName>
</protein>
<evidence type="ECO:0000313" key="2">
    <source>
        <dbReference type="EMBL" id="MBB5040264.1"/>
    </source>
</evidence>
<keyword evidence="2" id="KW-0540">Nuclease</keyword>
<keyword evidence="2" id="KW-0255">Endonuclease</keyword>
<dbReference type="EC" id="3.1.-.-" evidence="2"/>
<dbReference type="CDD" id="cd09881">
    <property type="entry name" value="PIN_VapC4-5_FitB-like"/>
    <property type="match status" value="1"/>
</dbReference>
<dbReference type="GO" id="GO:0004519">
    <property type="term" value="F:endonuclease activity"/>
    <property type="evidence" value="ECO:0007669"/>
    <property type="project" value="UniProtKB-KW"/>
</dbReference>
<organism evidence="2 3">
    <name type="scientific">Prosthecobacter dejongeii</name>
    <dbReference type="NCBI Taxonomy" id="48465"/>
    <lineage>
        <taxon>Bacteria</taxon>
        <taxon>Pseudomonadati</taxon>
        <taxon>Verrucomicrobiota</taxon>
        <taxon>Verrucomicrobiia</taxon>
        <taxon>Verrucomicrobiales</taxon>
        <taxon>Verrucomicrobiaceae</taxon>
        <taxon>Prosthecobacter</taxon>
    </lineage>
</organism>
<evidence type="ECO:0000313" key="3">
    <source>
        <dbReference type="Proteomes" id="UP000534294"/>
    </source>
</evidence>
<evidence type="ECO:0000259" key="1">
    <source>
        <dbReference type="Pfam" id="PF01850"/>
    </source>
</evidence>
<dbReference type="InterPro" id="IPR029060">
    <property type="entry name" value="PIN-like_dom_sf"/>
</dbReference>
<proteinExistence type="predicted"/>
<name>A0A7W8DRU4_9BACT</name>
<dbReference type="SUPFAM" id="SSF88723">
    <property type="entry name" value="PIN domain-like"/>
    <property type="match status" value="1"/>
</dbReference>